<dbReference type="GO" id="GO:0005774">
    <property type="term" value="C:vacuolar membrane"/>
    <property type="evidence" value="ECO:0007669"/>
    <property type="project" value="TreeGrafter"/>
</dbReference>
<feature type="compositionally biased region" description="Polar residues" evidence="2">
    <location>
        <begin position="706"/>
        <end position="749"/>
    </location>
</feature>
<comment type="caution">
    <text evidence="3">The sequence shown here is derived from an EMBL/GenBank/DDBJ whole genome shotgun (WGS) entry which is preliminary data.</text>
</comment>
<dbReference type="PANTHER" id="PTHR46170">
    <property type="entry name" value="GATOR COMPLEX PROTEIN WDR59"/>
    <property type="match status" value="1"/>
</dbReference>
<feature type="region of interest" description="Disordered" evidence="2">
    <location>
        <begin position="388"/>
        <end position="413"/>
    </location>
</feature>
<sequence length="1061" mass="122575">MLYEQNNGLSSDVSVTFDFGKNLSNFDCHSIEFNENQNYVLLIGNHELQFINFESSFQSNINTIADDNSILIPCSSEIVSLPLFDICNVNRPIVQWNYQDSNQYALAVDRLVRFYNIDHGRIHETSSIIDTQHQRPISTISHWPNDPYCFLTGSLDGQVQIWDIRHCSSKAPANLKLTLSTPFSIRNIQWSSMEINNSNQLAIQCDRCVRIYDMRRTDTYLSSIEHSQRIISMDWTKQNHSIATLSMDNSLRIFSTTGQLLAQSLSNEQLPFTLSKIKTTTYDSLFICASRDTLSSTYGFTGWRWDEDHYLRPLTDRILSTSPSIINDFTFVTNSKLFNLFNQLIVSRTNDDVTKHFPILAWCRDEQLRLIDMDLTFRQTWHDYTRTNKRNQSDIPKSISDLSRQQEQNNRHKSTMDIIEDETTDIDESDLDDNTFPEILSPQVNSIASSETGDENDISIHSDYITKEVSIENEFNSLHDTYGPYIIVEYKDDERRMCILRCIYPFDNCGIFRIYLFLSRHYPIVSQLFIRFKFSTITNNNDERLKTFHTRIQTIFDQTSYKCFYSGQLCLHICAVKLKHLFYSYYKQDKISSNIIKNKINKKNQEQSAHHLEFDLLNGINGNNNNNNNHNNHNNSNRIFDQVALSSTHMNDTHRGNSSSVRSNPRTCGARFAGGTYLICFGRTLNHSQQQQQQQQQPTSAPPIINNLNDGSMTRPSPFHTRSTSLTVSKSRGNSGTDEQPSSYRSSTTIITNTVQIQHVSTNPRTTMFSVPLRSSLGSSTVSDHQRVSTSFRRSFNHHLSQNQSTVSVYDVSILLPVSKKLADDYKLNLKHLIDMCQINQQLTKKMAKYELSHCWRLLAGLLTLQQNLSDDNHTWFQSPIAQGLIKHIVSHYITNGDIQSASMFLLTMLKTPFMKKTNVNEHHYDPILYSYASLLHRWKHFYKRTQILQKIDHNCQSPTLINQISSIIICSICLQPVVGQYFLCAICTHGGHLLHIHEWFSSPDSKHRYCPEKDCQCRCIIKQQELLTINTDQIQKHQQTPTLPTRPYISRTLSVSMRQL</sequence>
<dbReference type="SUPFAM" id="SSF50978">
    <property type="entry name" value="WD40 repeat-like"/>
    <property type="match status" value="1"/>
</dbReference>
<dbReference type="InterPro" id="IPR001680">
    <property type="entry name" value="WD40_rpt"/>
</dbReference>
<name>A0A814ST38_9BILA</name>
<gene>
    <name evidence="3" type="ORF">JYZ213_LOCUS24161</name>
</gene>
<evidence type="ECO:0000313" key="4">
    <source>
        <dbReference type="Proteomes" id="UP000663845"/>
    </source>
</evidence>
<organism evidence="3 4">
    <name type="scientific">Adineta steineri</name>
    <dbReference type="NCBI Taxonomy" id="433720"/>
    <lineage>
        <taxon>Eukaryota</taxon>
        <taxon>Metazoa</taxon>
        <taxon>Spiralia</taxon>
        <taxon>Gnathifera</taxon>
        <taxon>Rotifera</taxon>
        <taxon>Eurotatoria</taxon>
        <taxon>Bdelloidea</taxon>
        <taxon>Adinetida</taxon>
        <taxon>Adinetidae</taxon>
        <taxon>Adineta</taxon>
    </lineage>
</organism>
<protein>
    <submittedName>
        <fullName evidence="3">Uncharacterized protein</fullName>
    </submittedName>
</protein>
<keyword evidence="1" id="KW-0853">WD repeat</keyword>
<dbReference type="GO" id="GO:1904263">
    <property type="term" value="P:positive regulation of TORC1 signaling"/>
    <property type="evidence" value="ECO:0007669"/>
    <property type="project" value="TreeGrafter"/>
</dbReference>
<dbReference type="Gene3D" id="2.130.10.10">
    <property type="entry name" value="YVTN repeat-like/Quinoprotein amine dehydrogenase"/>
    <property type="match status" value="1"/>
</dbReference>
<dbReference type="InterPro" id="IPR015943">
    <property type="entry name" value="WD40/YVTN_repeat-like_dom_sf"/>
</dbReference>
<dbReference type="EMBL" id="CAJNOG010000293">
    <property type="protein sequence ID" value="CAF1152061.1"/>
    <property type="molecule type" value="Genomic_DNA"/>
</dbReference>
<evidence type="ECO:0000256" key="1">
    <source>
        <dbReference type="PROSITE-ProRule" id="PRU00221"/>
    </source>
</evidence>
<proteinExistence type="predicted"/>
<dbReference type="GO" id="GO:0034198">
    <property type="term" value="P:cellular response to amino acid starvation"/>
    <property type="evidence" value="ECO:0007669"/>
    <property type="project" value="TreeGrafter"/>
</dbReference>
<feature type="repeat" description="WD" evidence="1">
    <location>
        <begin position="130"/>
        <end position="165"/>
    </location>
</feature>
<dbReference type="PROSITE" id="PS50082">
    <property type="entry name" value="WD_REPEATS_2"/>
    <property type="match status" value="1"/>
</dbReference>
<dbReference type="Pfam" id="PF00400">
    <property type="entry name" value="WD40"/>
    <property type="match status" value="1"/>
</dbReference>
<dbReference type="Proteomes" id="UP000663845">
    <property type="component" value="Unassembled WGS sequence"/>
</dbReference>
<evidence type="ECO:0000313" key="3">
    <source>
        <dbReference type="EMBL" id="CAF1152061.1"/>
    </source>
</evidence>
<feature type="region of interest" description="Disordered" evidence="2">
    <location>
        <begin position="688"/>
        <end position="749"/>
    </location>
</feature>
<dbReference type="SMART" id="SM00320">
    <property type="entry name" value="WD40"/>
    <property type="match status" value="3"/>
</dbReference>
<dbReference type="GO" id="GO:0035591">
    <property type="term" value="F:signaling adaptor activity"/>
    <property type="evidence" value="ECO:0007669"/>
    <property type="project" value="TreeGrafter"/>
</dbReference>
<dbReference type="InterPro" id="IPR049567">
    <property type="entry name" value="WDR59-like"/>
</dbReference>
<evidence type="ECO:0000256" key="2">
    <source>
        <dbReference type="SAM" id="MobiDB-lite"/>
    </source>
</evidence>
<dbReference type="PANTHER" id="PTHR46170:SF1">
    <property type="entry name" value="GATOR COMPLEX PROTEIN WDR59"/>
    <property type="match status" value="1"/>
</dbReference>
<accession>A0A814ST38</accession>
<reference evidence="3" key="1">
    <citation type="submission" date="2021-02" db="EMBL/GenBank/DDBJ databases">
        <authorList>
            <person name="Nowell W R."/>
        </authorList>
    </citation>
    <scope>NUCLEOTIDE SEQUENCE</scope>
</reference>
<dbReference type="GO" id="GO:0035859">
    <property type="term" value="C:Seh1-associated complex"/>
    <property type="evidence" value="ECO:0007669"/>
    <property type="project" value="TreeGrafter"/>
</dbReference>
<dbReference type="AlphaFoldDB" id="A0A814ST38"/>
<dbReference type="InterPro" id="IPR036322">
    <property type="entry name" value="WD40_repeat_dom_sf"/>
</dbReference>